<organism evidence="1 2">
    <name type="scientific">Ganoderma sinense ZZ0214-1</name>
    <dbReference type="NCBI Taxonomy" id="1077348"/>
    <lineage>
        <taxon>Eukaryota</taxon>
        <taxon>Fungi</taxon>
        <taxon>Dikarya</taxon>
        <taxon>Basidiomycota</taxon>
        <taxon>Agaricomycotina</taxon>
        <taxon>Agaricomycetes</taxon>
        <taxon>Polyporales</taxon>
        <taxon>Polyporaceae</taxon>
        <taxon>Ganoderma</taxon>
    </lineage>
</organism>
<dbReference type="EMBL" id="AYKW01000023">
    <property type="protein sequence ID" value="PIL28519.1"/>
    <property type="molecule type" value="Genomic_DNA"/>
</dbReference>
<name>A0A2G8S416_9APHY</name>
<sequence>MASNGPSALAGPIDPAAVLQLCLLGQQAFTPDRGNVVVKLDRQGTHPYFIMLPYTADEARKLDADHWAATWRGIRAWSGAPGLKQEQWLLLWSLFRTLHWFAQLNDGEVGRHFTFTRPIREDLLLRFLHTWIRERIPEVFVAAIPGIDLPDYVLARVQQEI</sequence>
<dbReference type="AlphaFoldDB" id="A0A2G8S416"/>
<comment type="caution">
    <text evidence="1">The sequence shown here is derived from an EMBL/GenBank/DDBJ whole genome shotgun (WGS) entry which is preliminary data.</text>
</comment>
<gene>
    <name evidence="1" type="ORF">GSI_08557</name>
</gene>
<accession>A0A2G8S416</accession>
<keyword evidence="2" id="KW-1185">Reference proteome</keyword>
<evidence type="ECO:0000313" key="2">
    <source>
        <dbReference type="Proteomes" id="UP000230002"/>
    </source>
</evidence>
<dbReference type="Proteomes" id="UP000230002">
    <property type="component" value="Unassembled WGS sequence"/>
</dbReference>
<evidence type="ECO:0000313" key="1">
    <source>
        <dbReference type="EMBL" id="PIL28519.1"/>
    </source>
</evidence>
<protein>
    <submittedName>
        <fullName evidence="1">Uncharacterized protein</fullName>
    </submittedName>
</protein>
<proteinExistence type="predicted"/>
<reference evidence="1 2" key="1">
    <citation type="journal article" date="2015" name="Sci. Rep.">
        <title>Chromosome-level genome map provides insights into diverse defense mechanisms in the medicinal fungus Ganoderma sinense.</title>
        <authorList>
            <person name="Zhu Y."/>
            <person name="Xu J."/>
            <person name="Sun C."/>
            <person name="Zhou S."/>
            <person name="Xu H."/>
            <person name="Nelson D.R."/>
            <person name="Qian J."/>
            <person name="Song J."/>
            <person name="Luo H."/>
            <person name="Xiang L."/>
            <person name="Li Y."/>
            <person name="Xu Z."/>
            <person name="Ji A."/>
            <person name="Wang L."/>
            <person name="Lu S."/>
            <person name="Hayward A."/>
            <person name="Sun W."/>
            <person name="Li X."/>
            <person name="Schwartz D.C."/>
            <person name="Wang Y."/>
            <person name="Chen S."/>
        </authorList>
    </citation>
    <scope>NUCLEOTIDE SEQUENCE [LARGE SCALE GENOMIC DNA]</scope>
    <source>
        <strain evidence="1 2">ZZ0214-1</strain>
    </source>
</reference>